<protein>
    <submittedName>
        <fullName evidence="1">Uncharacterized protein</fullName>
    </submittedName>
</protein>
<evidence type="ECO:0000313" key="1">
    <source>
        <dbReference type="EMBL" id="AOR34226.1"/>
    </source>
</evidence>
<dbReference type="AlphaFoldDB" id="A0A1D7YFD0"/>
<dbReference type="EMBL" id="CP017248">
    <property type="protein sequence ID" value="AOR34226.1"/>
    <property type="molecule type" value="Genomic_DNA"/>
</dbReference>
<dbReference type="Proteomes" id="UP000094960">
    <property type="component" value="Chromosome"/>
</dbReference>
<sequence>MDGARADHDEQTVVRTAQYAAGHQTAGVHRTGRGLGQRQLAPEVIGGTCRVRTRLPADVTRQ</sequence>
<accession>A0A1D7YFD0</accession>
<proteinExistence type="predicted"/>
<keyword evidence="2" id="KW-1185">Reference proteome</keyword>
<gene>
    <name evidence="1" type="ORF">BFF78_27060</name>
</gene>
<reference evidence="2" key="1">
    <citation type="submission" date="2016-09" db="EMBL/GenBank/DDBJ databases">
        <title>Streptomyces puniciscabiei strain:TW1S1 Genome sequencing and assembly.</title>
        <authorList>
            <person name="Kim M.-K."/>
            <person name="Kim S.B."/>
        </authorList>
    </citation>
    <scope>NUCLEOTIDE SEQUENCE [LARGE SCALE GENOMIC DNA]</scope>
    <source>
        <strain evidence="2">TW1S1</strain>
    </source>
</reference>
<dbReference type="KEGG" id="spun:BFF78_27060"/>
<name>A0A1D7YFD0_9ACTN</name>
<evidence type="ECO:0000313" key="2">
    <source>
        <dbReference type="Proteomes" id="UP000094960"/>
    </source>
</evidence>
<organism evidence="1 2">
    <name type="scientific">Streptomyces fodineus</name>
    <dbReference type="NCBI Taxonomy" id="1904616"/>
    <lineage>
        <taxon>Bacteria</taxon>
        <taxon>Bacillati</taxon>
        <taxon>Actinomycetota</taxon>
        <taxon>Actinomycetes</taxon>
        <taxon>Kitasatosporales</taxon>
        <taxon>Streptomycetaceae</taxon>
        <taxon>Streptomyces</taxon>
    </lineage>
</organism>